<evidence type="ECO:0000313" key="2">
    <source>
        <dbReference type="Proteomes" id="UP001234202"/>
    </source>
</evidence>
<dbReference type="EMBL" id="JASBWV010000002">
    <property type="protein sequence ID" value="KAJ9127649.1"/>
    <property type="molecule type" value="Genomic_DNA"/>
</dbReference>
<name>A0ACC2XWD7_9TREE</name>
<accession>A0ACC2XWD7</accession>
<dbReference type="Proteomes" id="UP001234202">
    <property type="component" value="Unassembled WGS sequence"/>
</dbReference>
<keyword evidence="2" id="KW-1185">Reference proteome</keyword>
<sequence>MTRDDLFNINAGICTTLAQAIAQAAPKAFVLVISNPVNSTVPIFAEVFKKQGVFDPKRLFGVTTLDCLRASTFVASVVGEPTKASEYVVPVIGGHAGYTILPLLSQSQPAVPQSVMSDKSKRDALIKRIQFGGDEVVEAKAGAGSATLSMAQAGAEFAGKVLRAAFGGETGIIAPSYVNLAADEANAKTIQSEIGKDLEYFSVNVTLGKNGIEKLNPIGKIDEAEAELLKKAVEDLEPSIVKGVNFKAPPPKL</sequence>
<proteinExistence type="predicted"/>
<gene>
    <name evidence="1" type="ORF">QFC24_001059</name>
</gene>
<comment type="caution">
    <text evidence="1">The sequence shown here is derived from an EMBL/GenBank/DDBJ whole genome shotgun (WGS) entry which is preliminary data.</text>
</comment>
<organism evidence="1 2">
    <name type="scientific">Naganishia onofrii</name>
    <dbReference type="NCBI Taxonomy" id="1851511"/>
    <lineage>
        <taxon>Eukaryota</taxon>
        <taxon>Fungi</taxon>
        <taxon>Dikarya</taxon>
        <taxon>Basidiomycota</taxon>
        <taxon>Agaricomycotina</taxon>
        <taxon>Tremellomycetes</taxon>
        <taxon>Filobasidiales</taxon>
        <taxon>Filobasidiaceae</taxon>
        <taxon>Naganishia</taxon>
    </lineage>
</organism>
<protein>
    <submittedName>
        <fullName evidence="1">Uncharacterized protein</fullName>
    </submittedName>
</protein>
<reference evidence="1" key="1">
    <citation type="submission" date="2023-04" db="EMBL/GenBank/DDBJ databases">
        <title>Draft Genome sequencing of Naganishia species isolated from polar environments using Oxford Nanopore Technology.</title>
        <authorList>
            <person name="Leo P."/>
            <person name="Venkateswaran K."/>
        </authorList>
    </citation>
    <scope>NUCLEOTIDE SEQUENCE</scope>
    <source>
        <strain evidence="1">DBVPG 5303</strain>
    </source>
</reference>
<evidence type="ECO:0000313" key="1">
    <source>
        <dbReference type="EMBL" id="KAJ9127649.1"/>
    </source>
</evidence>